<evidence type="ECO:0000313" key="1">
    <source>
        <dbReference type="EMBL" id="CBY88565.1"/>
    </source>
</evidence>
<dbReference type="Proteomes" id="UP000008465">
    <property type="component" value="Segment"/>
</dbReference>
<dbReference type="KEGG" id="vg:10894614"/>
<sequence>MNDTKKRIGFHKAQLAYLESVYGTYEDIGKQITTTSDIAMLNRLVGRQEVLDEIRKLSNQPLV</sequence>
<proteinExistence type="predicted"/>
<reference evidence="2" key="1">
    <citation type="journal article" date="2011" name="Appl. Environ. Microbiol.">
        <title>Bacteriophages LIMElight and LIMEzero of Pantoea agglomerans, belonging to the "phiKMV-like viruses".</title>
        <authorList>
            <person name="Adriaenssens E.M."/>
            <person name="Ceyssens P.J."/>
            <person name="Dunon V."/>
            <person name="Ackermann H.W."/>
            <person name="Van Vaerenbergh J."/>
            <person name="Maes M."/>
            <person name="De Proft M."/>
            <person name="Lavigne R."/>
        </authorList>
    </citation>
    <scope>NUCLEOTIDE SEQUENCE [LARGE SCALE GENOMIC DNA]</scope>
</reference>
<dbReference type="GeneID" id="10894614"/>
<protein>
    <submittedName>
        <fullName evidence="1">Uncharacterized protein</fullName>
    </submittedName>
</protein>
<organism evidence="1 2">
    <name type="scientific">Pantoea phage LIMEzero</name>
    <dbReference type="NCBI Taxonomy" id="943335"/>
    <lineage>
        <taxon>Viruses</taxon>
        <taxon>Duplodnaviria</taxon>
        <taxon>Heunggongvirae</taxon>
        <taxon>Uroviricota</taxon>
        <taxon>Caudoviricetes</taxon>
        <taxon>Autographivirales</taxon>
        <taxon>Autoscriptoviridae</taxon>
        <taxon>Stentvirinae</taxon>
        <taxon>Waewaevirus</taxon>
        <taxon>Waewaevirus limezero</taxon>
    </lineage>
</organism>
<dbReference type="EMBL" id="FR751545">
    <property type="protein sequence ID" value="CBY88565.1"/>
    <property type="molecule type" value="Genomic_DNA"/>
</dbReference>
<evidence type="ECO:0000313" key="2">
    <source>
        <dbReference type="Proteomes" id="UP000008465"/>
    </source>
</evidence>
<accession>F4N9T7</accession>
<name>F4N9T7_9CAUD</name>
<dbReference type="RefSeq" id="YP_004539107.1">
    <property type="nucleotide sequence ID" value="NC_015585.1"/>
</dbReference>
<keyword evidence="2" id="KW-1185">Reference proteome</keyword>